<feature type="non-terminal residue" evidence="1">
    <location>
        <position position="104"/>
    </location>
</feature>
<sequence>EFSVVEELLRNSLDKAYGKEVLTWEGKISAVSQDAIQDTVLSRSETIIDEWDKEFDRGKVKKIRKIRWEQRRQLNPFQQLETKHSCRSVMAPGKVANMPTVHHL</sequence>
<feature type="non-terminal residue" evidence="1">
    <location>
        <position position="1"/>
    </location>
</feature>
<proteinExistence type="predicted"/>
<evidence type="ECO:0000313" key="2">
    <source>
        <dbReference type="Proteomes" id="UP000555649"/>
    </source>
</evidence>
<dbReference type="EMBL" id="VXAJ01000648">
    <property type="protein sequence ID" value="NXK12637.1"/>
    <property type="molecule type" value="Genomic_DNA"/>
</dbReference>
<dbReference type="AlphaFoldDB" id="A0A7L0GXT5"/>
<dbReference type="GO" id="GO:0016787">
    <property type="term" value="F:hydrolase activity"/>
    <property type="evidence" value="ECO:0007669"/>
    <property type="project" value="UniProtKB-KW"/>
</dbReference>
<protein>
    <submittedName>
        <fullName evidence="1">UBP36 hydrolase</fullName>
    </submittedName>
</protein>
<accession>A0A7L0GXT5</accession>
<keyword evidence="1" id="KW-0378">Hydrolase</keyword>
<gene>
    <name evidence="1" type="primary">Usp36_1</name>
    <name evidence="1" type="ORF">HERCAC_R12480</name>
</gene>
<evidence type="ECO:0000313" key="1">
    <source>
        <dbReference type="EMBL" id="NXK12637.1"/>
    </source>
</evidence>
<organism evidence="1 2">
    <name type="scientific">Herpetotheres cachinnans</name>
    <name type="common">Laughing falcon</name>
    <name type="synonym">Falco cachinnans</name>
    <dbReference type="NCBI Taxonomy" id="56343"/>
    <lineage>
        <taxon>Eukaryota</taxon>
        <taxon>Metazoa</taxon>
        <taxon>Chordata</taxon>
        <taxon>Craniata</taxon>
        <taxon>Vertebrata</taxon>
        <taxon>Euteleostomi</taxon>
        <taxon>Archelosauria</taxon>
        <taxon>Archosauria</taxon>
        <taxon>Dinosauria</taxon>
        <taxon>Saurischia</taxon>
        <taxon>Theropoda</taxon>
        <taxon>Coelurosauria</taxon>
        <taxon>Aves</taxon>
        <taxon>Neognathae</taxon>
        <taxon>Neoaves</taxon>
        <taxon>Telluraves</taxon>
        <taxon>Australaves</taxon>
        <taxon>Falconiformes</taxon>
        <taxon>Falconidae</taxon>
        <taxon>Herpetotheres</taxon>
    </lineage>
</organism>
<comment type="caution">
    <text evidence="1">The sequence shown here is derived from an EMBL/GenBank/DDBJ whole genome shotgun (WGS) entry which is preliminary data.</text>
</comment>
<name>A0A7L0GXT5_HERCA</name>
<dbReference type="Proteomes" id="UP000555649">
    <property type="component" value="Unassembled WGS sequence"/>
</dbReference>
<keyword evidence="2" id="KW-1185">Reference proteome</keyword>
<reference evidence="1 2" key="1">
    <citation type="submission" date="2019-09" db="EMBL/GenBank/DDBJ databases">
        <title>Bird 10,000 Genomes (B10K) Project - Family phase.</title>
        <authorList>
            <person name="Zhang G."/>
        </authorList>
    </citation>
    <scope>NUCLEOTIDE SEQUENCE [LARGE SCALE GENOMIC DNA]</scope>
    <source>
        <strain evidence="1">B10K-DU-005-78</strain>
        <tissue evidence="1">Mixed tissue sample</tissue>
    </source>
</reference>